<dbReference type="Proteomes" id="UP001159363">
    <property type="component" value="Chromosome 16"/>
</dbReference>
<feature type="compositionally biased region" description="Polar residues" evidence="1">
    <location>
        <begin position="716"/>
        <end position="734"/>
    </location>
</feature>
<reference evidence="2 3" key="1">
    <citation type="submission" date="2023-02" db="EMBL/GenBank/DDBJ databases">
        <title>LHISI_Scaffold_Assembly.</title>
        <authorList>
            <person name="Stuart O.P."/>
            <person name="Cleave R."/>
            <person name="Magrath M.J.L."/>
            <person name="Mikheyev A.S."/>
        </authorList>
    </citation>
    <scope>NUCLEOTIDE SEQUENCE [LARGE SCALE GENOMIC DNA]</scope>
    <source>
        <strain evidence="2">Daus_M_001</strain>
        <tissue evidence="2">Leg muscle</tissue>
    </source>
</reference>
<feature type="region of interest" description="Disordered" evidence="1">
    <location>
        <begin position="707"/>
        <end position="734"/>
    </location>
</feature>
<evidence type="ECO:0000313" key="3">
    <source>
        <dbReference type="Proteomes" id="UP001159363"/>
    </source>
</evidence>
<proteinExistence type="predicted"/>
<evidence type="ECO:0000313" key="2">
    <source>
        <dbReference type="EMBL" id="KAJ8865846.1"/>
    </source>
</evidence>
<feature type="region of interest" description="Disordered" evidence="1">
    <location>
        <begin position="453"/>
        <end position="477"/>
    </location>
</feature>
<protein>
    <submittedName>
        <fullName evidence="2">Uncharacterized protein</fullName>
    </submittedName>
</protein>
<organism evidence="2 3">
    <name type="scientific">Dryococelus australis</name>
    <dbReference type="NCBI Taxonomy" id="614101"/>
    <lineage>
        <taxon>Eukaryota</taxon>
        <taxon>Metazoa</taxon>
        <taxon>Ecdysozoa</taxon>
        <taxon>Arthropoda</taxon>
        <taxon>Hexapoda</taxon>
        <taxon>Insecta</taxon>
        <taxon>Pterygota</taxon>
        <taxon>Neoptera</taxon>
        <taxon>Polyneoptera</taxon>
        <taxon>Phasmatodea</taxon>
        <taxon>Verophasmatodea</taxon>
        <taxon>Anareolatae</taxon>
        <taxon>Phasmatidae</taxon>
        <taxon>Eurycanthinae</taxon>
        <taxon>Dryococelus</taxon>
    </lineage>
</organism>
<sequence length="734" mass="81200">MCSGVSLLATSCAKNSARKSRFLCGYAGPMHTKCRDRRMSHAHTWHQGALHSTVCTGSRRRFPIGCCVDIKPRVIGAHNCEVFNDWRRVTQGVSDTVWSSDRRIARYISSATPVADDQPMMNVVEHTVNTPSVVRTNRRMVSGDTETNRIDIPAVIPEKFACSMTCRLDCTVVCTNMPISAAHWLSAVTVEDDDWASVLQEESNTSSLYHEQPLSIGTAVAERLACSPPTKAIRVQSPAGSPGFSHVGIVPHDAVGWWVFSGISRFHRTFIPAPLHTHLKHPHRLLRAVQISSLTRSLSAIVLAGGVLSRNGFDGIPHTNTPNHANVVVEGRLYNPFTLATRLSTVVRQRTLLTLALRLLVIITSSSPFTVRERESKAFPLIHHWSLWSAEQAVINDLTHTRRRGPVVEYHNGSRRGGERWRGRGAKCARQCGLGSCLMAREDRRDPRTIMAPAHSDQSSPLVETIHPPPSSPLHSSYSCKGWRQLSKKENSNFLPAIAPSQPSATLITFNCLGIKPEASRDWMLVGRKPEEGTSRKDIEHIIILSVKLTRRNGRRDYDAGAMQRDSVRGPQEAVKDGRTYPSPYVLGPLLDDKRRRSERYVGLYRGRCLTFSAPFTGRWRGFLKLPFVRGGYLAEDYQKPALVEVALGTKAPAPCNSPPPPFAAPSNHLYLPLPRHTLPSHFPGQIHVEIRGRILATPLSPEAAAGGASAELFQKPQSTSIRSRPTTGNMESE</sequence>
<gene>
    <name evidence="2" type="ORF">PR048_033368</name>
</gene>
<dbReference type="EMBL" id="JARBHB010000017">
    <property type="protein sequence ID" value="KAJ8865846.1"/>
    <property type="molecule type" value="Genomic_DNA"/>
</dbReference>
<keyword evidence="3" id="KW-1185">Reference proteome</keyword>
<evidence type="ECO:0000256" key="1">
    <source>
        <dbReference type="SAM" id="MobiDB-lite"/>
    </source>
</evidence>
<accession>A0ABQ9G494</accession>
<comment type="caution">
    <text evidence="2">The sequence shown here is derived from an EMBL/GenBank/DDBJ whole genome shotgun (WGS) entry which is preliminary data.</text>
</comment>
<name>A0ABQ9G494_9NEOP</name>